<keyword evidence="3" id="KW-1185">Reference proteome</keyword>
<evidence type="ECO:0000256" key="1">
    <source>
        <dbReference type="SAM" id="MobiDB-lite"/>
    </source>
</evidence>
<accession>A0A927QZH1</accession>
<protein>
    <submittedName>
        <fullName evidence="2">Uncharacterized protein</fullName>
    </submittedName>
</protein>
<reference evidence="2" key="1">
    <citation type="submission" date="2020-10" db="EMBL/GenBank/DDBJ databases">
        <title>Sequencing the genomes of 1000 actinobacteria strains.</title>
        <authorList>
            <person name="Klenk H.-P."/>
        </authorList>
    </citation>
    <scope>NUCLEOTIDE SEQUENCE</scope>
    <source>
        <strain evidence="2">DSM 46832</strain>
    </source>
</reference>
<name>A0A927QZH1_9ACTN</name>
<dbReference type="EMBL" id="JADBEB010000001">
    <property type="protein sequence ID" value="MBE1490395.1"/>
    <property type="molecule type" value="Genomic_DNA"/>
</dbReference>
<organism evidence="2 3">
    <name type="scientific">Plantactinospora soyae</name>
    <dbReference type="NCBI Taxonomy" id="1544732"/>
    <lineage>
        <taxon>Bacteria</taxon>
        <taxon>Bacillati</taxon>
        <taxon>Actinomycetota</taxon>
        <taxon>Actinomycetes</taxon>
        <taxon>Micromonosporales</taxon>
        <taxon>Micromonosporaceae</taxon>
        <taxon>Plantactinospora</taxon>
    </lineage>
</organism>
<feature type="region of interest" description="Disordered" evidence="1">
    <location>
        <begin position="1"/>
        <end position="27"/>
    </location>
</feature>
<dbReference type="RefSeq" id="WP_225945752.1">
    <property type="nucleotide sequence ID" value="NZ_JADBEB010000001.1"/>
</dbReference>
<feature type="compositionally biased region" description="Low complexity" evidence="1">
    <location>
        <begin position="7"/>
        <end position="17"/>
    </location>
</feature>
<gene>
    <name evidence="2" type="ORF">H4W31_006033</name>
</gene>
<proteinExistence type="predicted"/>
<dbReference type="Proteomes" id="UP000649753">
    <property type="component" value="Unassembled WGS sequence"/>
</dbReference>
<evidence type="ECO:0000313" key="2">
    <source>
        <dbReference type="EMBL" id="MBE1490395.1"/>
    </source>
</evidence>
<dbReference type="AlphaFoldDB" id="A0A927QZH1"/>
<comment type="caution">
    <text evidence="2">The sequence shown here is derived from an EMBL/GenBank/DDBJ whole genome shotgun (WGS) entry which is preliminary data.</text>
</comment>
<evidence type="ECO:0000313" key="3">
    <source>
        <dbReference type="Proteomes" id="UP000649753"/>
    </source>
</evidence>
<sequence length="87" mass="9009">MRGLAGGLPARPGAGRPDCPASADGGESSAGVLAALLRGGAWKPEQWLPAHAQPSAAEVTLAQLRMPALTIADIEKVEADSLKYRYE</sequence>